<dbReference type="Pfam" id="PF01408">
    <property type="entry name" value="GFO_IDH_MocA"/>
    <property type="match status" value="1"/>
</dbReference>
<evidence type="ECO:0000313" key="3">
    <source>
        <dbReference type="EMBL" id="GGG11271.1"/>
    </source>
</evidence>
<reference evidence="3" key="1">
    <citation type="journal article" date="2014" name="Int. J. Syst. Evol. Microbiol.">
        <title>Complete genome sequence of Corynebacterium casei LMG S-19264T (=DSM 44701T), isolated from a smear-ripened cheese.</title>
        <authorList>
            <consortium name="US DOE Joint Genome Institute (JGI-PGF)"/>
            <person name="Walter F."/>
            <person name="Albersmeier A."/>
            <person name="Kalinowski J."/>
            <person name="Ruckert C."/>
        </authorList>
    </citation>
    <scope>NUCLEOTIDE SEQUENCE</scope>
    <source>
        <strain evidence="3">CGMCC 1.12987</strain>
    </source>
</reference>
<proteinExistence type="predicted"/>
<accession>A0A917D591</accession>
<dbReference type="AlphaFoldDB" id="A0A917D591"/>
<feature type="domain" description="Gfo/Idh/MocA-like oxidoreductase N-terminal" evidence="1">
    <location>
        <begin position="23"/>
        <end position="136"/>
    </location>
</feature>
<gene>
    <name evidence="3" type="ORF">GCM10010916_30140</name>
</gene>
<dbReference type="Gene3D" id="3.40.50.720">
    <property type="entry name" value="NAD(P)-binding Rossmann-like Domain"/>
    <property type="match status" value="1"/>
</dbReference>
<keyword evidence="4" id="KW-1185">Reference proteome</keyword>
<dbReference type="PANTHER" id="PTHR43377">
    <property type="entry name" value="BILIVERDIN REDUCTASE A"/>
    <property type="match status" value="1"/>
</dbReference>
<dbReference type="InterPro" id="IPR055170">
    <property type="entry name" value="GFO_IDH_MocA-like_dom"/>
</dbReference>
<dbReference type="Gene3D" id="3.30.360.10">
    <property type="entry name" value="Dihydrodipicolinate Reductase, domain 2"/>
    <property type="match status" value="1"/>
</dbReference>
<evidence type="ECO:0000259" key="2">
    <source>
        <dbReference type="Pfam" id="PF22725"/>
    </source>
</evidence>
<dbReference type="GO" id="GO:0000166">
    <property type="term" value="F:nucleotide binding"/>
    <property type="evidence" value="ECO:0007669"/>
    <property type="project" value="InterPro"/>
</dbReference>
<protein>
    <submittedName>
        <fullName evidence="3">Oxidoreductase</fullName>
    </submittedName>
</protein>
<dbReference type="InterPro" id="IPR051450">
    <property type="entry name" value="Gfo/Idh/MocA_Oxidoreductases"/>
</dbReference>
<dbReference type="SUPFAM" id="SSF55347">
    <property type="entry name" value="Glyceraldehyde-3-phosphate dehydrogenase-like, C-terminal domain"/>
    <property type="match status" value="1"/>
</dbReference>
<reference evidence="3" key="2">
    <citation type="submission" date="2020-09" db="EMBL/GenBank/DDBJ databases">
        <authorList>
            <person name="Sun Q."/>
            <person name="Zhou Y."/>
        </authorList>
    </citation>
    <scope>NUCLEOTIDE SEQUENCE</scope>
    <source>
        <strain evidence="3">CGMCC 1.12987</strain>
    </source>
</reference>
<dbReference type="PANTHER" id="PTHR43377:SF1">
    <property type="entry name" value="BILIVERDIN REDUCTASE A"/>
    <property type="match status" value="1"/>
</dbReference>
<dbReference type="EMBL" id="BMGR01000009">
    <property type="protein sequence ID" value="GGG11271.1"/>
    <property type="molecule type" value="Genomic_DNA"/>
</dbReference>
<name>A0A917D591_9BACL</name>
<dbReference type="SUPFAM" id="SSF51735">
    <property type="entry name" value="NAD(P)-binding Rossmann-fold domains"/>
    <property type="match status" value="1"/>
</dbReference>
<organism evidence="3 4">
    <name type="scientific">Paenibacillus abyssi</name>
    <dbReference type="NCBI Taxonomy" id="1340531"/>
    <lineage>
        <taxon>Bacteria</taxon>
        <taxon>Bacillati</taxon>
        <taxon>Bacillota</taxon>
        <taxon>Bacilli</taxon>
        <taxon>Bacillales</taxon>
        <taxon>Paenibacillaceae</taxon>
        <taxon>Paenibacillus</taxon>
    </lineage>
</organism>
<sequence>MKESYSHQNPTCDERDMWMKKYRIAIVGCGSMANTWVDYALQREDAEIVALVDIKQEFAQAMAGKRGLQCPTFTDLRMAIKETDANLVFDVTIPESHFHVAVTSMREGCNVFGEKPMAATLDACNEIIRVSEQTGRSHTTMQNRRFDPRIRAFEQLIASGTIGKPGYAGADFFLGPHFGGFRDVMDSPLLLDMSIHTFDQVRLILGSDPVSVYCHEYNPPGSWYMGNASAICIFEMSDGSVFCYRGSWCAEGAPTSWEASWRVTGEKGTAIWDGQGSPYAEVVAPALAGEWMHKYVRVDAEVKPAAHTYHFGCLDEMFASLEEGRRAETDCRDNIHSMAMVLGAAESAKTGKKIDIADLYTVYV</sequence>
<comment type="caution">
    <text evidence="3">The sequence shown here is derived from an EMBL/GenBank/DDBJ whole genome shotgun (WGS) entry which is preliminary data.</text>
</comment>
<feature type="domain" description="GFO/IDH/MocA-like oxidoreductase" evidence="2">
    <location>
        <begin position="151"/>
        <end position="270"/>
    </location>
</feature>
<evidence type="ECO:0000313" key="4">
    <source>
        <dbReference type="Proteomes" id="UP000644756"/>
    </source>
</evidence>
<dbReference type="Pfam" id="PF22725">
    <property type="entry name" value="GFO_IDH_MocA_C3"/>
    <property type="match status" value="1"/>
</dbReference>
<dbReference type="InterPro" id="IPR000683">
    <property type="entry name" value="Gfo/Idh/MocA-like_OxRdtase_N"/>
</dbReference>
<evidence type="ECO:0000259" key="1">
    <source>
        <dbReference type="Pfam" id="PF01408"/>
    </source>
</evidence>
<dbReference type="InterPro" id="IPR036291">
    <property type="entry name" value="NAD(P)-bd_dom_sf"/>
</dbReference>
<dbReference type="Proteomes" id="UP000644756">
    <property type="component" value="Unassembled WGS sequence"/>
</dbReference>